<organism evidence="1 2">
    <name type="scientific">Oceanobacillus piezotolerans</name>
    <dbReference type="NCBI Taxonomy" id="2448030"/>
    <lineage>
        <taxon>Bacteria</taxon>
        <taxon>Bacillati</taxon>
        <taxon>Bacillota</taxon>
        <taxon>Bacilli</taxon>
        <taxon>Bacillales</taxon>
        <taxon>Bacillaceae</taxon>
        <taxon>Oceanobacillus</taxon>
    </lineage>
</organism>
<dbReference type="PROSITE" id="PS01228">
    <property type="entry name" value="COF_1"/>
    <property type="match status" value="1"/>
</dbReference>
<dbReference type="PROSITE" id="PS01229">
    <property type="entry name" value="COF_2"/>
    <property type="match status" value="1"/>
</dbReference>
<dbReference type="GO" id="GO:0016791">
    <property type="term" value="F:phosphatase activity"/>
    <property type="evidence" value="ECO:0007669"/>
    <property type="project" value="TreeGrafter"/>
</dbReference>
<evidence type="ECO:0000313" key="2">
    <source>
        <dbReference type="Proteomes" id="UP000270219"/>
    </source>
</evidence>
<dbReference type="Pfam" id="PF08282">
    <property type="entry name" value="Hydrolase_3"/>
    <property type="match status" value="1"/>
</dbReference>
<dbReference type="AlphaFoldDB" id="A0A498DDE1"/>
<dbReference type="PANTHER" id="PTHR10000:SF55">
    <property type="entry name" value="5-AMINO-6-(5-PHOSPHO-D-RIBITYLAMINO)URACIL PHOSPHATASE YCSE"/>
    <property type="match status" value="1"/>
</dbReference>
<dbReference type="CDD" id="cd07516">
    <property type="entry name" value="HAD_Pase"/>
    <property type="match status" value="1"/>
</dbReference>
<name>A0A498DDE1_9BACI</name>
<dbReference type="SFLD" id="SFLDS00003">
    <property type="entry name" value="Haloacid_Dehalogenase"/>
    <property type="match status" value="1"/>
</dbReference>
<dbReference type="Gene3D" id="3.40.50.1000">
    <property type="entry name" value="HAD superfamily/HAD-like"/>
    <property type="match status" value="1"/>
</dbReference>
<keyword evidence="2" id="KW-1185">Reference proteome</keyword>
<dbReference type="OrthoDB" id="9806027at2"/>
<accession>A0A498DDE1</accession>
<dbReference type="SUPFAM" id="SSF56784">
    <property type="entry name" value="HAD-like"/>
    <property type="match status" value="1"/>
</dbReference>
<dbReference type="RefSeq" id="WP_121521931.1">
    <property type="nucleotide sequence ID" value="NZ_RCHR01000002.1"/>
</dbReference>
<sequence>MTKEVKLIALDMDGTLLTTKHEVSPRTKQAIEKAMEKGVDVVLSTGRGIGACYPYAEELNLTSYLVTANGGQIWTMEKELLDEHLLETATIEKLWNIGRAQGVFMWMISTEGVFTNEAPDNFYDYKWLKFGCQTDDKEKLDYMVKELSYFEELELTNSLPTNIEANPKGVSKAKALHFLCDKMGITMDNVMACGDSLNDIKMIQEAGIGVAMGNAQEAIKNVAKYVTDTNNNDGVAKAIEKFVLDN</sequence>
<dbReference type="GO" id="GO:0000287">
    <property type="term" value="F:magnesium ion binding"/>
    <property type="evidence" value="ECO:0007669"/>
    <property type="project" value="TreeGrafter"/>
</dbReference>
<protein>
    <submittedName>
        <fullName evidence="1">HAD family phosphatase</fullName>
    </submittedName>
</protein>
<dbReference type="Gene3D" id="3.30.1240.10">
    <property type="match status" value="1"/>
</dbReference>
<dbReference type="GO" id="GO:0005829">
    <property type="term" value="C:cytosol"/>
    <property type="evidence" value="ECO:0007669"/>
    <property type="project" value="TreeGrafter"/>
</dbReference>
<comment type="caution">
    <text evidence="1">The sequence shown here is derived from an EMBL/GenBank/DDBJ whole genome shotgun (WGS) entry which is preliminary data.</text>
</comment>
<evidence type="ECO:0000313" key="1">
    <source>
        <dbReference type="EMBL" id="RLL46680.1"/>
    </source>
</evidence>
<dbReference type="EMBL" id="RCHR01000002">
    <property type="protein sequence ID" value="RLL46680.1"/>
    <property type="molecule type" value="Genomic_DNA"/>
</dbReference>
<dbReference type="InterPro" id="IPR036412">
    <property type="entry name" value="HAD-like_sf"/>
</dbReference>
<dbReference type="NCBIfam" id="TIGR01484">
    <property type="entry name" value="HAD-SF-IIB"/>
    <property type="match status" value="1"/>
</dbReference>
<dbReference type="SFLD" id="SFLDG01140">
    <property type="entry name" value="C2.B:_Phosphomannomutase_and_P"/>
    <property type="match status" value="1"/>
</dbReference>
<dbReference type="InterPro" id="IPR006379">
    <property type="entry name" value="HAD-SF_hydro_IIB"/>
</dbReference>
<dbReference type="SFLD" id="SFLDG01144">
    <property type="entry name" value="C2.B.4:_PGP_Like"/>
    <property type="match status" value="1"/>
</dbReference>
<dbReference type="Proteomes" id="UP000270219">
    <property type="component" value="Unassembled WGS sequence"/>
</dbReference>
<dbReference type="PANTHER" id="PTHR10000">
    <property type="entry name" value="PHOSPHOSERINE PHOSPHATASE"/>
    <property type="match status" value="1"/>
</dbReference>
<gene>
    <name evidence="1" type="ORF">D8M04_05600</name>
</gene>
<dbReference type="InterPro" id="IPR023214">
    <property type="entry name" value="HAD_sf"/>
</dbReference>
<reference evidence="1 2" key="1">
    <citation type="submission" date="2018-10" db="EMBL/GenBank/DDBJ databases">
        <title>Oceanobacillus sp. YLB-02 draft genome.</title>
        <authorList>
            <person name="Yu L."/>
        </authorList>
    </citation>
    <scope>NUCLEOTIDE SEQUENCE [LARGE SCALE GENOMIC DNA]</scope>
    <source>
        <strain evidence="1 2">YLB-02</strain>
    </source>
</reference>
<proteinExistence type="predicted"/>